<evidence type="ECO:0000313" key="2">
    <source>
        <dbReference type="EMBL" id="KAG5645013.1"/>
    </source>
</evidence>
<feature type="compositionally biased region" description="Low complexity" evidence="1">
    <location>
        <begin position="105"/>
        <end position="114"/>
    </location>
</feature>
<gene>
    <name evidence="2" type="ORF">DXG03_007290</name>
</gene>
<comment type="caution">
    <text evidence="2">The sequence shown here is derived from an EMBL/GenBank/DDBJ whole genome shotgun (WGS) entry which is preliminary data.</text>
</comment>
<protein>
    <submittedName>
        <fullName evidence="2">Uncharacterized protein</fullName>
    </submittedName>
</protein>
<proteinExistence type="predicted"/>
<feature type="compositionally biased region" description="Low complexity" evidence="1">
    <location>
        <begin position="84"/>
        <end position="98"/>
    </location>
</feature>
<name>A0A9P7KBX4_9AGAR</name>
<feature type="region of interest" description="Disordered" evidence="1">
    <location>
        <begin position="1"/>
        <end position="163"/>
    </location>
</feature>
<feature type="compositionally biased region" description="Pro residues" evidence="1">
    <location>
        <begin position="21"/>
        <end position="31"/>
    </location>
</feature>
<feature type="compositionally biased region" description="Polar residues" evidence="1">
    <location>
        <begin position="38"/>
        <end position="49"/>
    </location>
</feature>
<dbReference type="EMBL" id="JABCKV010000052">
    <property type="protein sequence ID" value="KAG5645013.1"/>
    <property type="molecule type" value="Genomic_DNA"/>
</dbReference>
<reference evidence="2" key="2">
    <citation type="submission" date="2021-10" db="EMBL/GenBank/DDBJ databases">
        <title>Phylogenomics reveals ancestral predisposition of the termite-cultivated fungus Termitomyces towards a domesticated lifestyle.</title>
        <authorList>
            <person name="Auxier B."/>
            <person name="Grum-Grzhimaylo A."/>
            <person name="Cardenas M.E."/>
            <person name="Lodge J.D."/>
            <person name="Laessoe T."/>
            <person name="Pedersen O."/>
            <person name="Smith M.E."/>
            <person name="Kuyper T.W."/>
            <person name="Franco-Molano E.A."/>
            <person name="Baroni T.J."/>
            <person name="Aanen D.K."/>
        </authorList>
    </citation>
    <scope>NUCLEOTIDE SEQUENCE</scope>
    <source>
        <strain evidence="2">AP01</strain>
        <tissue evidence="2">Mycelium</tissue>
    </source>
</reference>
<keyword evidence="3" id="KW-1185">Reference proteome</keyword>
<feature type="compositionally biased region" description="Low complexity" evidence="1">
    <location>
        <begin position="134"/>
        <end position="152"/>
    </location>
</feature>
<reference evidence="2" key="1">
    <citation type="submission" date="2020-07" db="EMBL/GenBank/DDBJ databases">
        <authorList>
            <person name="Nieuwenhuis M."/>
            <person name="Van De Peppel L.J.J."/>
        </authorList>
    </citation>
    <scope>NUCLEOTIDE SEQUENCE</scope>
    <source>
        <strain evidence="2">AP01</strain>
        <tissue evidence="2">Mycelium</tissue>
    </source>
</reference>
<evidence type="ECO:0000313" key="3">
    <source>
        <dbReference type="Proteomes" id="UP000775547"/>
    </source>
</evidence>
<feature type="compositionally biased region" description="Basic residues" evidence="1">
    <location>
        <begin position="8"/>
        <end position="17"/>
    </location>
</feature>
<sequence>MTTLNAPVKKRFSRRKSLQLPPQPLDIPIPPSLLQSPYLNSESIFQRTLSAPHKPTEEDEQWLQDTVPLSLDSQDDHRKHARLSTSSSASSGPSSAGESSEDSSRSPSSRPQSTGPHHAPPSPPLVRSRRQTHLAPPSWLSSSSQPQVRSAPCVADREFFARS</sequence>
<organism evidence="2 3">
    <name type="scientific">Asterophora parasitica</name>
    <dbReference type="NCBI Taxonomy" id="117018"/>
    <lineage>
        <taxon>Eukaryota</taxon>
        <taxon>Fungi</taxon>
        <taxon>Dikarya</taxon>
        <taxon>Basidiomycota</taxon>
        <taxon>Agaricomycotina</taxon>
        <taxon>Agaricomycetes</taxon>
        <taxon>Agaricomycetidae</taxon>
        <taxon>Agaricales</taxon>
        <taxon>Tricholomatineae</taxon>
        <taxon>Lyophyllaceae</taxon>
        <taxon>Asterophora</taxon>
    </lineage>
</organism>
<evidence type="ECO:0000256" key="1">
    <source>
        <dbReference type="SAM" id="MobiDB-lite"/>
    </source>
</evidence>
<dbReference type="AlphaFoldDB" id="A0A9P7KBX4"/>
<accession>A0A9P7KBX4</accession>
<dbReference type="Proteomes" id="UP000775547">
    <property type="component" value="Unassembled WGS sequence"/>
</dbReference>
<dbReference type="OrthoDB" id="2675274at2759"/>